<accession>A0A9J6DMZ3</accession>
<dbReference type="FunFam" id="3.40.50.300:FF:001149">
    <property type="entry name" value="Rab40, isoform A"/>
    <property type="match status" value="1"/>
</dbReference>
<comment type="caution">
    <text evidence="7">The sequence shown here is derived from an EMBL/GenBank/DDBJ whole genome shotgun (WGS) entry which is preliminary data.</text>
</comment>
<dbReference type="Gene3D" id="3.40.50.300">
    <property type="entry name" value="P-loop containing nucleotide triphosphate hydrolases"/>
    <property type="match status" value="2"/>
</dbReference>
<comment type="similarity">
    <text evidence="1">Belongs to the small GTPase superfamily. Rab family.</text>
</comment>
<feature type="region of interest" description="Disordered" evidence="6">
    <location>
        <begin position="325"/>
        <end position="367"/>
    </location>
</feature>
<name>A0A9J6DMZ3_RHIMP</name>
<dbReference type="GO" id="GO:0005525">
    <property type="term" value="F:GTP binding"/>
    <property type="evidence" value="ECO:0007669"/>
    <property type="project" value="UniProtKB-KW"/>
</dbReference>
<dbReference type="PROSITE" id="PS51421">
    <property type="entry name" value="RAS"/>
    <property type="match status" value="1"/>
</dbReference>
<dbReference type="InterPro" id="IPR050305">
    <property type="entry name" value="Small_GTPase_Rab"/>
</dbReference>
<keyword evidence="5" id="KW-0636">Prenylation</keyword>
<dbReference type="InterPro" id="IPR027417">
    <property type="entry name" value="P-loop_NTPase"/>
</dbReference>
<dbReference type="NCBIfam" id="TIGR00231">
    <property type="entry name" value="small_GTP"/>
    <property type="match status" value="2"/>
</dbReference>
<evidence type="ECO:0000256" key="1">
    <source>
        <dbReference type="ARBA" id="ARBA00006270"/>
    </source>
</evidence>
<evidence type="ECO:0000256" key="5">
    <source>
        <dbReference type="ARBA" id="ARBA00023289"/>
    </source>
</evidence>
<dbReference type="EMBL" id="JABSTU010000008">
    <property type="protein sequence ID" value="KAH8023280.1"/>
    <property type="molecule type" value="Genomic_DNA"/>
</dbReference>
<dbReference type="SMART" id="SM00173">
    <property type="entry name" value="RAS"/>
    <property type="match status" value="2"/>
</dbReference>
<evidence type="ECO:0000256" key="2">
    <source>
        <dbReference type="ARBA" id="ARBA00022741"/>
    </source>
</evidence>
<gene>
    <name evidence="7" type="ORF">HPB51_011723</name>
</gene>
<organism evidence="7 8">
    <name type="scientific">Rhipicephalus microplus</name>
    <name type="common">Cattle tick</name>
    <name type="synonym">Boophilus microplus</name>
    <dbReference type="NCBI Taxonomy" id="6941"/>
    <lineage>
        <taxon>Eukaryota</taxon>
        <taxon>Metazoa</taxon>
        <taxon>Ecdysozoa</taxon>
        <taxon>Arthropoda</taxon>
        <taxon>Chelicerata</taxon>
        <taxon>Arachnida</taxon>
        <taxon>Acari</taxon>
        <taxon>Parasitiformes</taxon>
        <taxon>Ixodida</taxon>
        <taxon>Ixodoidea</taxon>
        <taxon>Ixodidae</taxon>
        <taxon>Rhipicephalinae</taxon>
        <taxon>Rhipicephalus</taxon>
        <taxon>Boophilus</taxon>
    </lineage>
</organism>
<protein>
    <recommendedName>
        <fullName evidence="9">Ras-related protein Rab-27A</fullName>
    </recommendedName>
</protein>
<evidence type="ECO:0000256" key="6">
    <source>
        <dbReference type="SAM" id="MobiDB-lite"/>
    </source>
</evidence>
<sequence length="367" mass="41031">MSHGQASGADYDYLIKFLALGDSGVGKTSFLYQYTNSTFNSKFISTVGIDFREKRITYRSPEGGGRSQRIYLQLWDTAGQEKFRSLTTAFFRDAMGFLVLFDLTSEQSFLSIRSWLEQLRTHAYCENPDVVLCGNKADLEEGRAVTEERARAEAAKHGFPYFETSAATGHNVGRAVDALLELVMRRIQQTTYRSPEGGGRSQRIYLQLWDTAGQEKFRSLTTAFFRDAMGFLVLFDLTSEQSFLSIRSWLEQLRTHAYCENPDVVLCGNKADLEEGRAVTEERARAEAAKHGFPYFETSAATGHNVGRAVDALLELVMRRIQQTGRCPETRGHTLPLPPSAKKPSWRPAASGPPEPDPEEAPSSPTP</sequence>
<keyword evidence="8" id="KW-1185">Reference proteome</keyword>
<dbReference type="InterPro" id="IPR005225">
    <property type="entry name" value="Small_GTP-bd"/>
</dbReference>
<dbReference type="AlphaFoldDB" id="A0A9J6DMZ3"/>
<dbReference type="VEuPathDB" id="VectorBase:LOC119171711"/>
<evidence type="ECO:0008006" key="9">
    <source>
        <dbReference type="Google" id="ProtNLM"/>
    </source>
</evidence>
<evidence type="ECO:0000256" key="4">
    <source>
        <dbReference type="ARBA" id="ARBA00023288"/>
    </source>
</evidence>
<reference evidence="7" key="1">
    <citation type="journal article" date="2020" name="Cell">
        <title>Large-Scale Comparative Analyses of Tick Genomes Elucidate Their Genetic Diversity and Vector Capacities.</title>
        <authorList>
            <consortium name="Tick Genome and Microbiome Consortium (TIGMIC)"/>
            <person name="Jia N."/>
            <person name="Wang J."/>
            <person name="Shi W."/>
            <person name="Du L."/>
            <person name="Sun Y."/>
            <person name="Zhan W."/>
            <person name="Jiang J.F."/>
            <person name="Wang Q."/>
            <person name="Zhang B."/>
            <person name="Ji P."/>
            <person name="Bell-Sakyi L."/>
            <person name="Cui X.M."/>
            <person name="Yuan T.T."/>
            <person name="Jiang B.G."/>
            <person name="Yang W.F."/>
            <person name="Lam T.T."/>
            <person name="Chang Q.C."/>
            <person name="Ding S.J."/>
            <person name="Wang X.J."/>
            <person name="Zhu J.G."/>
            <person name="Ruan X.D."/>
            <person name="Zhao L."/>
            <person name="Wei J.T."/>
            <person name="Ye R.Z."/>
            <person name="Que T.C."/>
            <person name="Du C.H."/>
            <person name="Zhou Y.H."/>
            <person name="Cheng J.X."/>
            <person name="Dai P.F."/>
            <person name="Guo W.B."/>
            <person name="Han X.H."/>
            <person name="Huang E.J."/>
            <person name="Li L.F."/>
            <person name="Wei W."/>
            <person name="Gao Y.C."/>
            <person name="Liu J.Z."/>
            <person name="Shao H.Z."/>
            <person name="Wang X."/>
            <person name="Wang C.C."/>
            <person name="Yang T.C."/>
            <person name="Huo Q.B."/>
            <person name="Li W."/>
            <person name="Chen H.Y."/>
            <person name="Chen S.E."/>
            <person name="Zhou L.G."/>
            <person name="Ni X.B."/>
            <person name="Tian J.H."/>
            <person name="Sheng Y."/>
            <person name="Liu T."/>
            <person name="Pan Y.S."/>
            <person name="Xia L.Y."/>
            <person name="Li J."/>
            <person name="Zhao F."/>
            <person name="Cao W.C."/>
        </authorList>
    </citation>
    <scope>NUCLEOTIDE SEQUENCE</scope>
    <source>
        <strain evidence="7">Rmic-2018</strain>
    </source>
</reference>
<evidence type="ECO:0000313" key="7">
    <source>
        <dbReference type="EMBL" id="KAH8023280.1"/>
    </source>
</evidence>
<dbReference type="GO" id="GO:0003924">
    <property type="term" value="F:GTPase activity"/>
    <property type="evidence" value="ECO:0007669"/>
    <property type="project" value="InterPro"/>
</dbReference>
<dbReference type="PANTHER" id="PTHR47980">
    <property type="entry name" value="LD44762P"/>
    <property type="match status" value="1"/>
</dbReference>
<keyword evidence="3" id="KW-0342">GTP-binding</keyword>
<dbReference type="Pfam" id="PF00071">
    <property type="entry name" value="Ras"/>
    <property type="match status" value="2"/>
</dbReference>
<reference evidence="7" key="2">
    <citation type="submission" date="2021-09" db="EMBL/GenBank/DDBJ databases">
        <authorList>
            <person name="Jia N."/>
            <person name="Wang J."/>
            <person name="Shi W."/>
            <person name="Du L."/>
            <person name="Sun Y."/>
            <person name="Zhan W."/>
            <person name="Jiang J."/>
            <person name="Wang Q."/>
            <person name="Zhang B."/>
            <person name="Ji P."/>
            <person name="Sakyi L.B."/>
            <person name="Cui X."/>
            <person name="Yuan T."/>
            <person name="Jiang B."/>
            <person name="Yang W."/>
            <person name="Lam T.T.-Y."/>
            <person name="Chang Q."/>
            <person name="Ding S."/>
            <person name="Wang X."/>
            <person name="Zhu J."/>
            <person name="Ruan X."/>
            <person name="Zhao L."/>
            <person name="Wei J."/>
            <person name="Que T."/>
            <person name="Du C."/>
            <person name="Cheng J."/>
            <person name="Dai P."/>
            <person name="Han X."/>
            <person name="Huang E."/>
            <person name="Gao Y."/>
            <person name="Liu J."/>
            <person name="Shao H."/>
            <person name="Ye R."/>
            <person name="Li L."/>
            <person name="Wei W."/>
            <person name="Wang X."/>
            <person name="Wang C."/>
            <person name="Huo Q."/>
            <person name="Li W."/>
            <person name="Guo W."/>
            <person name="Chen H."/>
            <person name="Chen S."/>
            <person name="Zhou L."/>
            <person name="Zhou L."/>
            <person name="Ni X."/>
            <person name="Tian J."/>
            <person name="Zhou Y."/>
            <person name="Sheng Y."/>
            <person name="Liu T."/>
            <person name="Pan Y."/>
            <person name="Xia L."/>
            <person name="Li J."/>
            <person name="Zhao F."/>
            <person name="Cao W."/>
        </authorList>
    </citation>
    <scope>NUCLEOTIDE SEQUENCE</scope>
    <source>
        <strain evidence="7">Rmic-2018</strain>
        <tissue evidence="7">Larvae</tissue>
    </source>
</reference>
<proteinExistence type="inferred from homology"/>
<dbReference type="VEuPathDB" id="VectorBase:LOC119180777"/>
<dbReference type="InterPro" id="IPR001806">
    <property type="entry name" value="Small_GTPase"/>
</dbReference>
<dbReference type="PRINTS" id="PR00449">
    <property type="entry name" value="RASTRNSFRMNG"/>
</dbReference>
<dbReference type="SMART" id="SM00175">
    <property type="entry name" value="RAB"/>
    <property type="match status" value="2"/>
</dbReference>
<evidence type="ECO:0000256" key="3">
    <source>
        <dbReference type="ARBA" id="ARBA00023134"/>
    </source>
</evidence>
<dbReference type="SMART" id="SM00176">
    <property type="entry name" value="RAN"/>
    <property type="match status" value="1"/>
</dbReference>
<dbReference type="PROSITE" id="PS51419">
    <property type="entry name" value="RAB"/>
    <property type="match status" value="1"/>
</dbReference>
<dbReference type="Proteomes" id="UP000821866">
    <property type="component" value="Chromosome 6"/>
</dbReference>
<keyword evidence="4" id="KW-0449">Lipoprotein</keyword>
<evidence type="ECO:0000313" key="8">
    <source>
        <dbReference type="Proteomes" id="UP000821866"/>
    </source>
</evidence>
<dbReference type="FunFam" id="3.40.50.300:FF:001447">
    <property type="entry name" value="Ras-related protein Rab-1B"/>
    <property type="match status" value="1"/>
</dbReference>
<dbReference type="PROSITE" id="PS51420">
    <property type="entry name" value="RHO"/>
    <property type="match status" value="1"/>
</dbReference>
<dbReference type="SUPFAM" id="SSF52540">
    <property type="entry name" value="P-loop containing nucleoside triphosphate hydrolases"/>
    <property type="match status" value="2"/>
</dbReference>
<dbReference type="SMART" id="SM00174">
    <property type="entry name" value="RHO"/>
    <property type="match status" value="1"/>
</dbReference>
<keyword evidence="2" id="KW-0547">Nucleotide-binding</keyword>